<dbReference type="OrthoDB" id="9790149at2"/>
<feature type="region of interest" description="Disordered" evidence="6">
    <location>
        <begin position="22"/>
        <end position="42"/>
    </location>
</feature>
<evidence type="ECO:0000256" key="7">
    <source>
        <dbReference type="SAM" id="Phobius"/>
    </source>
</evidence>
<feature type="transmembrane region" description="Helical" evidence="7">
    <location>
        <begin position="524"/>
        <end position="544"/>
    </location>
</feature>
<name>A0A3Q8XPD2_9HYPH</name>
<feature type="transmembrane region" description="Helical" evidence="7">
    <location>
        <begin position="459"/>
        <end position="482"/>
    </location>
</feature>
<feature type="transmembrane region" description="Helical" evidence="7">
    <location>
        <begin position="422"/>
        <end position="439"/>
    </location>
</feature>
<feature type="compositionally biased region" description="Basic and acidic residues" evidence="6">
    <location>
        <begin position="837"/>
        <end position="849"/>
    </location>
</feature>
<dbReference type="InterPro" id="IPR025405">
    <property type="entry name" value="DUF4131"/>
</dbReference>
<dbReference type="Pfam" id="PF13567">
    <property type="entry name" value="DUF4131"/>
    <property type="match status" value="1"/>
</dbReference>
<evidence type="ECO:0000256" key="1">
    <source>
        <dbReference type="ARBA" id="ARBA00004651"/>
    </source>
</evidence>
<evidence type="ECO:0000259" key="8">
    <source>
        <dbReference type="Pfam" id="PF03772"/>
    </source>
</evidence>
<dbReference type="PANTHER" id="PTHR30619">
    <property type="entry name" value="DNA INTERNALIZATION/COMPETENCE PROTEIN COMEC/REC2"/>
    <property type="match status" value="1"/>
</dbReference>
<evidence type="ECO:0000259" key="9">
    <source>
        <dbReference type="Pfam" id="PF13567"/>
    </source>
</evidence>
<evidence type="ECO:0000313" key="10">
    <source>
        <dbReference type="EMBL" id="AZN72158.1"/>
    </source>
</evidence>
<feature type="region of interest" description="Disordered" evidence="6">
    <location>
        <begin position="826"/>
        <end position="849"/>
    </location>
</feature>
<reference evidence="10 11" key="1">
    <citation type="submission" date="2018-09" db="EMBL/GenBank/DDBJ databases">
        <title>Marinorhizobium profundi gen. nov., sp. nov., isolated from a deep-sea sediment sample from the New Britain Trench and proposal of Marinorhizobiaceae fam. nov. in the order Rhizobiales of the class Alphaproteobacteria.</title>
        <authorList>
            <person name="Cao J."/>
        </authorList>
    </citation>
    <scope>NUCLEOTIDE SEQUENCE [LARGE SCALE GENOMIC DNA]</scope>
    <source>
        <strain evidence="10 11">WS11</strain>
    </source>
</reference>
<evidence type="ECO:0000256" key="2">
    <source>
        <dbReference type="ARBA" id="ARBA00022475"/>
    </source>
</evidence>
<comment type="subcellular location">
    <subcellularLocation>
        <location evidence="1">Cell membrane</location>
        <topology evidence="1">Multi-pass membrane protein</topology>
    </subcellularLocation>
</comment>
<feature type="transmembrane region" description="Helical" evidence="7">
    <location>
        <begin position="320"/>
        <end position="340"/>
    </location>
</feature>
<feature type="transmembrane region" description="Helical" evidence="7">
    <location>
        <begin position="556"/>
        <end position="574"/>
    </location>
</feature>
<feature type="transmembrane region" description="Helical" evidence="7">
    <location>
        <begin position="68"/>
        <end position="88"/>
    </location>
</feature>
<keyword evidence="11" id="KW-1185">Reference proteome</keyword>
<dbReference type="EMBL" id="CP032509">
    <property type="protein sequence ID" value="AZN72158.1"/>
    <property type="molecule type" value="Genomic_DNA"/>
</dbReference>
<dbReference type="PANTHER" id="PTHR30619:SF1">
    <property type="entry name" value="RECOMBINATION PROTEIN 2"/>
    <property type="match status" value="1"/>
</dbReference>
<dbReference type="InterPro" id="IPR004477">
    <property type="entry name" value="ComEC_N"/>
</dbReference>
<dbReference type="NCBIfam" id="TIGR00360">
    <property type="entry name" value="ComEC_N-term"/>
    <property type="match status" value="1"/>
</dbReference>
<keyword evidence="2" id="KW-1003">Cell membrane</keyword>
<protein>
    <submittedName>
        <fullName evidence="10">ComEC family competence protein</fullName>
    </submittedName>
</protein>
<proteinExistence type="predicted"/>
<dbReference type="InterPro" id="IPR052159">
    <property type="entry name" value="Competence_DNA_uptake"/>
</dbReference>
<feature type="transmembrane region" description="Helical" evidence="7">
    <location>
        <begin position="494"/>
        <end position="518"/>
    </location>
</feature>
<organism evidence="10 11">
    <name type="scientific">Georhizobium profundi</name>
    <dbReference type="NCBI Taxonomy" id="2341112"/>
    <lineage>
        <taxon>Bacteria</taxon>
        <taxon>Pseudomonadati</taxon>
        <taxon>Pseudomonadota</taxon>
        <taxon>Alphaproteobacteria</taxon>
        <taxon>Hyphomicrobiales</taxon>
        <taxon>Rhizobiaceae</taxon>
        <taxon>Georhizobium</taxon>
    </lineage>
</organism>
<keyword evidence="5 7" id="KW-0472">Membrane</keyword>
<feature type="transmembrane region" description="Helical" evidence="7">
    <location>
        <begin position="580"/>
        <end position="597"/>
    </location>
</feature>
<accession>A0A3Q8XPD2</accession>
<evidence type="ECO:0000256" key="5">
    <source>
        <dbReference type="ARBA" id="ARBA00023136"/>
    </source>
</evidence>
<gene>
    <name evidence="10" type="ORF">D5400_13510</name>
</gene>
<feature type="transmembrane region" description="Helical" evidence="7">
    <location>
        <begin position="352"/>
        <end position="372"/>
    </location>
</feature>
<dbReference type="KEGG" id="abaw:D5400_13510"/>
<evidence type="ECO:0000256" key="3">
    <source>
        <dbReference type="ARBA" id="ARBA00022692"/>
    </source>
</evidence>
<feature type="transmembrane region" description="Helical" evidence="7">
    <location>
        <begin position="94"/>
        <end position="111"/>
    </location>
</feature>
<dbReference type="AlphaFoldDB" id="A0A3Q8XPD2"/>
<keyword evidence="3 7" id="KW-0812">Transmembrane</keyword>
<feature type="transmembrane region" description="Helical" evidence="7">
    <location>
        <begin position="378"/>
        <end position="410"/>
    </location>
</feature>
<feature type="compositionally biased region" description="Basic and acidic residues" evidence="6">
    <location>
        <begin position="26"/>
        <end position="39"/>
    </location>
</feature>
<dbReference type="Proteomes" id="UP000268192">
    <property type="component" value="Chromosome"/>
</dbReference>
<feature type="domain" description="ComEC/Rec2-related protein" evidence="8">
    <location>
        <begin position="290"/>
        <end position="575"/>
    </location>
</feature>
<dbReference type="Pfam" id="PF03772">
    <property type="entry name" value="Competence"/>
    <property type="match status" value="1"/>
</dbReference>
<keyword evidence="4 7" id="KW-1133">Transmembrane helix</keyword>
<dbReference type="GO" id="GO:0005886">
    <property type="term" value="C:plasma membrane"/>
    <property type="evidence" value="ECO:0007669"/>
    <property type="project" value="UniProtKB-SubCell"/>
</dbReference>
<feature type="domain" description="DUF4131" evidence="9">
    <location>
        <begin position="92"/>
        <end position="243"/>
    </location>
</feature>
<evidence type="ECO:0000256" key="4">
    <source>
        <dbReference type="ARBA" id="ARBA00022989"/>
    </source>
</evidence>
<sequence>MAHADAEREPVNGSACERTAFTFDPADPHADHDPNKDPRLIPTASRSWRRRWSHLSVRQALDEERGHGALFLWASAFFATGAALWRILPSDPPFVATLGLTIAVGLAAALTASRLRNVLAALCMILAGLASAAAEADRRSITVLDSPVVTTISGRVLSREIDEEGRWRYLVEVKSTHDPTLRRPPERVRLLARSDHPDIEIGASIIGLARLAPPSGPAMPGTFDFAFNSYFAGIGAFGFFYGPPGIMPGDQVEEGYADRIARWTTELRETIAFRIKEVIPGDAGAVAAAMTVSDRRAISEETNEAFRITGLAHILSISGLHMSLAAALMFTGLRLGFALVPGVAQTWPVKKFAALGAIGTSTFYLLISGAVISAQRAWIMVVVMLVAILLDRAALTMRNVAIAAFLILLITPSAVTSPGFQMSFAATAALIAAYGGWAARNRNKTPDFTTSKPSFVWRWTLLILGLAVTSLIAGAATGIFSAHHFHRMSSYGMIANVVAMPVISVIVMPFGTLALLTMPLGLDAIFLMIMGLGLEAVIAIGHHVAAYGDGFATGKIPGAVTALLSLALLILVFTRTWLRSTALIPVLAAALIMAADLRADPPLLLIAEDARLAAILREDGLATNRARPSSFIFDQWATATRLATHIPPAVVLDEQTELPAEETTTEPVLPDAEIDPAIAYGTMRRAVLELEDGQMEGVFRCRRGAFCIARLGNGTIVAWLEEPAYVGPACDMTDIAIIPIPLSMRQCRSGAKLFTARTLRETGAIAVYAASTGEGFAANEARAAGTGSGAQFDPQPTFRFEQSAGRMRAWTRHRYYDWRTGSFTEPGGDASSVNTHMSEDRRAADSIDQ</sequence>
<evidence type="ECO:0000313" key="11">
    <source>
        <dbReference type="Proteomes" id="UP000268192"/>
    </source>
</evidence>
<evidence type="ECO:0000256" key="6">
    <source>
        <dbReference type="SAM" id="MobiDB-lite"/>
    </source>
</evidence>